<gene>
    <name evidence="1" type="ORF">GDO78_021432</name>
</gene>
<protein>
    <submittedName>
        <fullName evidence="1">Uncharacterized protein</fullName>
    </submittedName>
</protein>
<sequence>MLFLSCLRCREMYYARNLCRSVLNNFPKFHSDWMNGVVMHKEHRHSFLYRLKTANINPFQSNLYPGFPRGLTLSAIVEQHYMLATASTA</sequence>
<dbReference type="Proteomes" id="UP000770717">
    <property type="component" value="Unassembled WGS sequence"/>
</dbReference>
<dbReference type="AlphaFoldDB" id="A0A8J6BDL9"/>
<name>A0A8J6BDL9_ELECQ</name>
<reference evidence="1" key="1">
    <citation type="thesis" date="2020" institute="ProQuest LLC" country="789 East Eisenhower Parkway, Ann Arbor, MI, USA">
        <title>Comparative Genomics and Chromosome Evolution.</title>
        <authorList>
            <person name="Mudd A.B."/>
        </authorList>
    </citation>
    <scope>NUCLEOTIDE SEQUENCE</scope>
    <source>
        <strain evidence="1">HN-11 Male</strain>
        <tissue evidence="1">Kidney and liver</tissue>
    </source>
</reference>
<comment type="caution">
    <text evidence="1">The sequence shown here is derived from an EMBL/GenBank/DDBJ whole genome shotgun (WGS) entry which is preliminary data.</text>
</comment>
<dbReference type="EMBL" id="WNTK01063715">
    <property type="protein sequence ID" value="KAG9460503.1"/>
    <property type="molecule type" value="Genomic_DNA"/>
</dbReference>
<keyword evidence="2" id="KW-1185">Reference proteome</keyword>
<accession>A0A8J6BDL9</accession>
<evidence type="ECO:0000313" key="1">
    <source>
        <dbReference type="EMBL" id="KAG9460503.1"/>
    </source>
</evidence>
<proteinExistence type="predicted"/>
<organism evidence="1 2">
    <name type="scientific">Eleutherodactylus coqui</name>
    <name type="common">Puerto Rican coqui</name>
    <dbReference type="NCBI Taxonomy" id="57060"/>
    <lineage>
        <taxon>Eukaryota</taxon>
        <taxon>Metazoa</taxon>
        <taxon>Chordata</taxon>
        <taxon>Craniata</taxon>
        <taxon>Vertebrata</taxon>
        <taxon>Euteleostomi</taxon>
        <taxon>Amphibia</taxon>
        <taxon>Batrachia</taxon>
        <taxon>Anura</taxon>
        <taxon>Neobatrachia</taxon>
        <taxon>Hyloidea</taxon>
        <taxon>Eleutherodactylidae</taxon>
        <taxon>Eleutherodactylinae</taxon>
        <taxon>Eleutherodactylus</taxon>
        <taxon>Eleutherodactylus</taxon>
    </lineage>
</organism>
<evidence type="ECO:0000313" key="2">
    <source>
        <dbReference type="Proteomes" id="UP000770717"/>
    </source>
</evidence>